<evidence type="ECO:0000313" key="1">
    <source>
        <dbReference type="EMBL" id="ALA98382.1"/>
    </source>
</evidence>
<dbReference type="Proteomes" id="UP000062963">
    <property type="component" value="Chromosome"/>
</dbReference>
<reference evidence="1 2" key="1">
    <citation type="journal article" date="2015" name="Genome Announc.">
        <title>Complete Genome Sequence of Spiroplasma kunkelii Strain CR2-3x, Causal Agent of Corn Stunt Disease in Zea mays L.</title>
        <authorList>
            <person name="Davis R.E."/>
            <person name="Shao J."/>
            <person name="Dally E.L."/>
            <person name="Zhao Y."/>
            <person name="Gasparich G.E."/>
            <person name="Gaynor B.J."/>
            <person name="Athey J.C."/>
            <person name="Harrison N.A."/>
            <person name="Donofrio N."/>
        </authorList>
    </citation>
    <scope>NUCLEOTIDE SEQUENCE [LARGE SCALE GENOMIC DNA]</scope>
    <source>
        <strain evidence="1 2">CR2-3x</strain>
    </source>
</reference>
<organism evidence="1 2">
    <name type="scientific">Spiroplasma kunkelii CR2-3x</name>
    <dbReference type="NCBI Taxonomy" id="273035"/>
    <lineage>
        <taxon>Bacteria</taxon>
        <taxon>Bacillati</taxon>
        <taxon>Mycoplasmatota</taxon>
        <taxon>Mollicutes</taxon>
        <taxon>Entomoplasmatales</taxon>
        <taxon>Spiroplasmataceae</taxon>
        <taxon>Spiroplasma</taxon>
    </lineage>
</organism>
<evidence type="ECO:0000313" key="2">
    <source>
        <dbReference type="Proteomes" id="UP000062963"/>
    </source>
</evidence>
<keyword evidence="2" id="KW-1185">Reference proteome</keyword>
<dbReference type="EMBL" id="CP010899">
    <property type="protein sequence ID" value="ALA98382.1"/>
    <property type="molecule type" value="Genomic_DNA"/>
</dbReference>
<dbReference type="STRING" id="273035.SKUN_001524"/>
<dbReference type="AlphaFoldDB" id="A0A0K2JIY5"/>
<dbReference type="KEGG" id="skn:SKUN_001524"/>
<sequence>MNYIKYILKNKKRDLISLFLFIVSHRLLTGKVSFLYLNLQVEPRITRNITCYLIIAFFYKIKKIKGKIKKYVIIYTNFYLL</sequence>
<gene>
    <name evidence="1" type="ORF">SKUN_001524</name>
</gene>
<accession>A0A0K2JIY5</accession>
<protein>
    <submittedName>
        <fullName evidence="1">Uncharacterized protein</fullName>
    </submittedName>
</protein>
<proteinExistence type="predicted"/>
<name>A0A0K2JIY5_SPIKU</name>